<feature type="compositionally biased region" description="Basic and acidic residues" evidence="1">
    <location>
        <begin position="246"/>
        <end position="264"/>
    </location>
</feature>
<name>A0AAW0AV93_9AGAR</name>
<accession>A0AAW0AV93</accession>
<feature type="compositionally biased region" description="Basic and acidic residues" evidence="1">
    <location>
        <begin position="71"/>
        <end position="81"/>
    </location>
</feature>
<feature type="region of interest" description="Disordered" evidence="1">
    <location>
        <begin position="303"/>
        <end position="412"/>
    </location>
</feature>
<evidence type="ECO:0000313" key="2">
    <source>
        <dbReference type="EMBL" id="KAK7017077.1"/>
    </source>
</evidence>
<dbReference type="Proteomes" id="UP001383192">
    <property type="component" value="Unassembled WGS sequence"/>
</dbReference>
<feature type="compositionally biased region" description="Basic and acidic residues" evidence="1">
    <location>
        <begin position="540"/>
        <end position="552"/>
    </location>
</feature>
<proteinExistence type="predicted"/>
<reference evidence="2 3" key="1">
    <citation type="submission" date="2024-01" db="EMBL/GenBank/DDBJ databases">
        <title>A draft genome for a cacao thread blight-causing isolate of Paramarasmius palmivorus.</title>
        <authorList>
            <person name="Baruah I.K."/>
            <person name="Bukari Y."/>
            <person name="Amoako-Attah I."/>
            <person name="Meinhardt L.W."/>
            <person name="Bailey B.A."/>
            <person name="Cohen S.P."/>
        </authorList>
    </citation>
    <scope>NUCLEOTIDE SEQUENCE [LARGE SCALE GENOMIC DNA]</scope>
    <source>
        <strain evidence="2 3">GH-12</strain>
    </source>
</reference>
<organism evidence="2 3">
    <name type="scientific">Paramarasmius palmivorus</name>
    <dbReference type="NCBI Taxonomy" id="297713"/>
    <lineage>
        <taxon>Eukaryota</taxon>
        <taxon>Fungi</taxon>
        <taxon>Dikarya</taxon>
        <taxon>Basidiomycota</taxon>
        <taxon>Agaricomycotina</taxon>
        <taxon>Agaricomycetes</taxon>
        <taxon>Agaricomycetidae</taxon>
        <taxon>Agaricales</taxon>
        <taxon>Marasmiineae</taxon>
        <taxon>Marasmiaceae</taxon>
        <taxon>Paramarasmius</taxon>
    </lineage>
</organism>
<feature type="compositionally biased region" description="Low complexity" evidence="1">
    <location>
        <begin position="173"/>
        <end position="186"/>
    </location>
</feature>
<comment type="caution">
    <text evidence="2">The sequence shown here is derived from an EMBL/GenBank/DDBJ whole genome shotgun (WGS) entry which is preliminary data.</text>
</comment>
<sequence length="552" mass="58520">MAPIYAVTWKDPRQIDPACQVAESSGSGIQSPQDDSHATSSHSQAVLDANADTGSGALPEAGQQSSSGGHVESDHAPKNAEVEGLSSVSSSDPQVDTPTSPPSSSSTIQPKEHQAQSSDPPAPTLISPTLRPDNPNRDTQVSSPQDDETLDIRIENTSGDIEDAKNSSAPGRGHTSAGGTSGSSGSLAEDRDDEEVPGSAPAAPSTGDIDMENTNVVRSPVLTEGHNVPQDLPSPPVNEQMNRSAARTEERDTRYSRDTEENVHLENLSVVSGEGHSTPTVGLAHLSDKVSVSERLGVSFNGLPRFQSQDQDPLLSGETSVVHPDNSETTARVRDATSGAPARSGQDDEQAPGSRSEQDVQSSDISQREEDGHTTEGGQTIRAHPTWVDYSDESHAGGHNDAGILDSDHIASSTRDIDTGLVSGERYITSQDLLSPVVNPRANVRLVARSEEDTQSSSLGEERSYPESSNVMKEDQDSPAFPGADASRHDDGQLEEEHITSSAPLADVDTRVDEQMIPNRSAARTEEQDVQSSVSPNVDEGLRLEDKNQVDH</sequence>
<feature type="region of interest" description="Disordered" evidence="1">
    <location>
        <begin position="437"/>
        <end position="552"/>
    </location>
</feature>
<feature type="compositionally biased region" description="Polar residues" evidence="1">
    <location>
        <begin position="353"/>
        <end position="365"/>
    </location>
</feature>
<dbReference type="AlphaFoldDB" id="A0AAW0AV93"/>
<evidence type="ECO:0000313" key="3">
    <source>
        <dbReference type="Proteomes" id="UP001383192"/>
    </source>
</evidence>
<keyword evidence="3" id="KW-1185">Reference proteome</keyword>
<feature type="region of interest" description="Disordered" evidence="1">
    <location>
        <begin position="1"/>
        <end position="282"/>
    </location>
</feature>
<evidence type="ECO:0000256" key="1">
    <source>
        <dbReference type="SAM" id="MobiDB-lite"/>
    </source>
</evidence>
<dbReference type="EMBL" id="JAYKXP010000261">
    <property type="protein sequence ID" value="KAK7017077.1"/>
    <property type="molecule type" value="Genomic_DNA"/>
</dbReference>
<feature type="compositionally biased region" description="Polar residues" evidence="1">
    <location>
        <begin position="22"/>
        <end position="44"/>
    </location>
</feature>
<feature type="compositionally biased region" description="Basic and acidic residues" evidence="1">
    <location>
        <begin position="486"/>
        <end position="499"/>
    </location>
</feature>
<feature type="compositionally biased region" description="Low complexity" evidence="1">
    <location>
        <begin position="89"/>
        <end position="109"/>
    </location>
</feature>
<gene>
    <name evidence="2" type="ORF">VNI00_018707</name>
</gene>
<protein>
    <submittedName>
        <fullName evidence="2">Uncharacterized protein</fullName>
    </submittedName>
</protein>